<dbReference type="Pfam" id="PF01909">
    <property type="entry name" value="NTP_transf_2"/>
    <property type="match status" value="1"/>
</dbReference>
<evidence type="ECO:0000313" key="2">
    <source>
        <dbReference type="EMBL" id="MEK8132181.1"/>
    </source>
</evidence>
<accession>A0ABU9DVA9</accession>
<dbReference type="InterPro" id="IPR002934">
    <property type="entry name" value="Polymerase_NTP_transf_dom"/>
</dbReference>
<organism evidence="2 3">
    <name type="scientific">Paenibacillus filicis</name>
    <dbReference type="NCBI Taxonomy" id="669464"/>
    <lineage>
        <taxon>Bacteria</taxon>
        <taxon>Bacillati</taxon>
        <taxon>Bacillota</taxon>
        <taxon>Bacilli</taxon>
        <taxon>Bacillales</taxon>
        <taxon>Paenibacillaceae</taxon>
        <taxon>Paenibacillus</taxon>
    </lineage>
</organism>
<keyword evidence="2" id="KW-0808">Transferase</keyword>
<evidence type="ECO:0000313" key="3">
    <source>
        <dbReference type="Proteomes" id="UP001469365"/>
    </source>
</evidence>
<reference evidence="2 3" key="1">
    <citation type="submission" date="2024-04" db="EMBL/GenBank/DDBJ databases">
        <title>draft genome sequnece of Paenibacillus filicis.</title>
        <authorList>
            <person name="Kim D.-U."/>
        </authorList>
    </citation>
    <scope>NUCLEOTIDE SEQUENCE [LARGE SCALE GENOMIC DNA]</scope>
    <source>
        <strain evidence="2 3">KACC14197</strain>
    </source>
</reference>
<name>A0ABU9DVA9_9BACL</name>
<dbReference type="EMBL" id="JBBPCC010000027">
    <property type="protein sequence ID" value="MEK8132181.1"/>
    <property type="molecule type" value="Genomic_DNA"/>
</dbReference>
<dbReference type="SUPFAM" id="SSF81301">
    <property type="entry name" value="Nucleotidyltransferase"/>
    <property type="match status" value="1"/>
</dbReference>
<proteinExistence type="predicted"/>
<dbReference type="CDD" id="cd05403">
    <property type="entry name" value="NT_KNTase_like"/>
    <property type="match status" value="1"/>
</dbReference>
<dbReference type="InterPro" id="IPR043519">
    <property type="entry name" value="NT_sf"/>
</dbReference>
<dbReference type="Proteomes" id="UP001469365">
    <property type="component" value="Unassembled WGS sequence"/>
</dbReference>
<sequence length="235" mass="26620">MRYSAHEAAARFIETYFPHCEGAVWAGSAAHGEATEDSDVDLVIFDEAQETPFRRTYRDFGWVIEAFVLNRESYRYFFDVAIDSAVPSLLRMCAFGIPLCGQSEIRSILEEARQDFTAGPPAWGTYELTRARYELSELAADLSGARDRQEGWFVAAELAQRLAVFKLRVNRCWIGEGKWLIRELTEYDPAAGRGLVAALEAYYLQHNCVELLTLTDAWLAPYGGRLDEGYFEGNE</sequence>
<feature type="domain" description="Polymerase nucleotidyl transferase" evidence="1">
    <location>
        <begin position="24"/>
        <end position="49"/>
    </location>
</feature>
<evidence type="ECO:0000259" key="1">
    <source>
        <dbReference type="Pfam" id="PF01909"/>
    </source>
</evidence>
<keyword evidence="3" id="KW-1185">Reference proteome</keyword>
<dbReference type="Gene3D" id="3.30.460.10">
    <property type="entry name" value="Beta Polymerase, domain 2"/>
    <property type="match status" value="1"/>
</dbReference>
<protein>
    <submittedName>
        <fullName evidence="2">Nucleotidyltransferase domain-containing protein</fullName>
        <ecNumber evidence="2">2.7.7.-</ecNumber>
    </submittedName>
</protein>
<comment type="caution">
    <text evidence="2">The sequence shown here is derived from an EMBL/GenBank/DDBJ whole genome shotgun (WGS) entry which is preliminary data.</text>
</comment>
<dbReference type="RefSeq" id="WP_341419309.1">
    <property type="nucleotide sequence ID" value="NZ_JBBPCC010000027.1"/>
</dbReference>
<keyword evidence="2" id="KW-0548">Nucleotidyltransferase</keyword>
<dbReference type="GO" id="GO:0016779">
    <property type="term" value="F:nucleotidyltransferase activity"/>
    <property type="evidence" value="ECO:0007669"/>
    <property type="project" value="UniProtKB-KW"/>
</dbReference>
<gene>
    <name evidence="2" type="ORF">WMW72_30210</name>
</gene>
<dbReference type="EC" id="2.7.7.-" evidence="2"/>